<gene>
    <name evidence="2" type="ORF">DPX16_1094</name>
</gene>
<evidence type="ECO:0000256" key="1">
    <source>
        <dbReference type="SAM" id="MobiDB-lite"/>
    </source>
</evidence>
<dbReference type="AlphaFoldDB" id="A0A3N0YE73"/>
<comment type="caution">
    <text evidence="2">The sequence shown here is derived from an EMBL/GenBank/DDBJ whole genome shotgun (WGS) entry which is preliminary data.</text>
</comment>
<feature type="region of interest" description="Disordered" evidence="1">
    <location>
        <begin position="108"/>
        <end position="127"/>
    </location>
</feature>
<dbReference type="EMBL" id="RJVU01046963">
    <property type="protein sequence ID" value="ROL44078.1"/>
    <property type="molecule type" value="Genomic_DNA"/>
</dbReference>
<sequence>MRSGGGPRVLLSGNKQGFYHISSSDSETAFRGSLSLFLRDGERTQFSTAVQRRSSRAQARLYVFVISGVFLGESLVFDEENLNIEGAGQKSRGSCAWLDGDEAWGRMRSHSNSNQEKKRWRNLGVSY</sequence>
<organism evidence="2 3">
    <name type="scientific">Anabarilius grahami</name>
    <name type="common">Kanglang fish</name>
    <name type="synonym">Barilius grahami</name>
    <dbReference type="NCBI Taxonomy" id="495550"/>
    <lineage>
        <taxon>Eukaryota</taxon>
        <taxon>Metazoa</taxon>
        <taxon>Chordata</taxon>
        <taxon>Craniata</taxon>
        <taxon>Vertebrata</taxon>
        <taxon>Euteleostomi</taxon>
        <taxon>Actinopterygii</taxon>
        <taxon>Neopterygii</taxon>
        <taxon>Teleostei</taxon>
        <taxon>Ostariophysi</taxon>
        <taxon>Cypriniformes</taxon>
        <taxon>Xenocyprididae</taxon>
        <taxon>Xenocypridinae</taxon>
        <taxon>Xenocypridinae incertae sedis</taxon>
        <taxon>Anabarilius</taxon>
    </lineage>
</organism>
<protein>
    <submittedName>
        <fullName evidence="2">Uncharacterized protein</fullName>
    </submittedName>
</protein>
<reference evidence="2 3" key="1">
    <citation type="submission" date="2018-10" db="EMBL/GenBank/DDBJ databases">
        <title>Genome assembly for a Yunnan-Guizhou Plateau 3E fish, Anabarilius grahami (Regan), and its evolutionary and genetic applications.</title>
        <authorList>
            <person name="Jiang W."/>
        </authorList>
    </citation>
    <scope>NUCLEOTIDE SEQUENCE [LARGE SCALE GENOMIC DNA]</scope>
    <source>
        <strain evidence="2">AG-KIZ</strain>
        <tissue evidence="2">Muscle</tissue>
    </source>
</reference>
<dbReference type="Proteomes" id="UP000281406">
    <property type="component" value="Unassembled WGS sequence"/>
</dbReference>
<keyword evidence="3" id="KW-1185">Reference proteome</keyword>
<evidence type="ECO:0000313" key="2">
    <source>
        <dbReference type="EMBL" id="ROL44078.1"/>
    </source>
</evidence>
<proteinExistence type="predicted"/>
<evidence type="ECO:0000313" key="3">
    <source>
        <dbReference type="Proteomes" id="UP000281406"/>
    </source>
</evidence>
<accession>A0A3N0YE73</accession>
<name>A0A3N0YE73_ANAGA</name>